<evidence type="ECO:0000313" key="2">
    <source>
        <dbReference type="Proteomes" id="UP000593578"/>
    </source>
</evidence>
<comment type="caution">
    <text evidence="1">The sequence shown here is derived from an EMBL/GenBank/DDBJ whole genome shotgun (WGS) entry which is preliminary data.</text>
</comment>
<dbReference type="EMBL" id="JABEZZ010000011">
    <property type="protein sequence ID" value="MBA0599702.1"/>
    <property type="molecule type" value="Genomic_DNA"/>
</dbReference>
<name>A0A7J8QF09_GOSRA</name>
<proteinExistence type="predicted"/>
<protein>
    <submittedName>
        <fullName evidence="1">Uncharacterized protein</fullName>
    </submittedName>
</protein>
<dbReference type="Proteomes" id="UP000593578">
    <property type="component" value="Unassembled WGS sequence"/>
</dbReference>
<accession>A0A7J8QF09</accession>
<evidence type="ECO:0000313" key="1">
    <source>
        <dbReference type="EMBL" id="MBA0599702.1"/>
    </source>
</evidence>
<dbReference type="AlphaFoldDB" id="A0A7J8QF09"/>
<gene>
    <name evidence="1" type="ORF">Gorai_005910</name>
</gene>
<sequence>MSLCKGTGIHQTVCVGHFLPPVPLISEFIGDPVTNPLSSPDSSYQNTAFTSSNFFPFGPSERWVQPPAEFLPSRRSGSRIISPMQPPHAPLRLLHAVFIKSLSTIISLNLIFSAKTTP</sequence>
<reference evidence="1 2" key="1">
    <citation type="journal article" date="2019" name="Genome Biol. Evol.">
        <title>Insights into the evolution of the New World diploid cottons (Gossypium, subgenus Houzingenia) based on genome sequencing.</title>
        <authorList>
            <person name="Grover C.E."/>
            <person name="Arick M.A. 2nd"/>
            <person name="Thrash A."/>
            <person name="Conover J.L."/>
            <person name="Sanders W.S."/>
            <person name="Peterson D.G."/>
            <person name="Frelichowski J.E."/>
            <person name="Scheffler J.A."/>
            <person name="Scheffler B.E."/>
            <person name="Wendel J.F."/>
        </authorList>
    </citation>
    <scope>NUCLEOTIDE SEQUENCE [LARGE SCALE GENOMIC DNA]</scope>
    <source>
        <strain evidence="1">8</strain>
        <tissue evidence="1">Leaf</tissue>
    </source>
</reference>
<organism evidence="1 2">
    <name type="scientific">Gossypium raimondii</name>
    <name type="common">Peruvian cotton</name>
    <name type="synonym">Gossypium klotzschianum subsp. raimondii</name>
    <dbReference type="NCBI Taxonomy" id="29730"/>
    <lineage>
        <taxon>Eukaryota</taxon>
        <taxon>Viridiplantae</taxon>
        <taxon>Streptophyta</taxon>
        <taxon>Embryophyta</taxon>
        <taxon>Tracheophyta</taxon>
        <taxon>Spermatophyta</taxon>
        <taxon>Magnoliopsida</taxon>
        <taxon>eudicotyledons</taxon>
        <taxon>Gunneridae</taxon>
        <taxon>Pentapetalae</taxon>
        <taxon>rosids</taxon>
        <taxon>malvids</taxon>
        <taxon>Malvales</taxon>
        <taxon>Malvaceae</taxon>
        <taxon>Malvoideae</taxon>
        <taxon>Gossypium</taxon>
    </lineage>
</organism>